<evidence type="ECO:0000313" key="1">
    <source>
        <dbReference type="EMBL" id="EXI77488.1"/>
    </source>
</evidence>
<protein>
    <submittedName>
        <fullName evidence="1">Uncharacterized protein</fullName>
    </submittedName>
</protein>
<proteinExistence type="predicted"/>
<dbReference type="EMBL" id="JEMX01000097">
    <property type="protein sequence ID" value="EXI77488.1"/>
    <property type="molecule type" value="Genomic_DNA"/>
</dbReference>
<reference evidence="1 2" key="1">
    <citation type="submission" date="2014-02" db="EMBL/GenBank/DDBJ databases">
        <title>Expanding our view of genomic diversity in Candidatus Accumulibacter clades.</title>
        <authorList>
            <person name="Skennerton C.T."/>
            <person name="Barr J.J."/>
            <person name="Slater F.R."/>
            <person name="Bond P.L."/>
            <person name="Tyson G.W."/>
        </authorList>
    </citation>
    <scope>NUCLEOTIDE SEQUENCE [LARGE SCALE GENOMIC DNA]</scope>
    <source>
        <strain evidence="2">BA-92</strain>
    </source>
</reference>
<sequence>MPRVQRLLTEQPGVGDVFADQCVVESLGAAVPDAAGKEMRAIAAGRAGLVLLNVGAVAEENVAAASHALQAEVGGDFQEAREVACPALRPGGELLGAA</sequence>
<evidence type="ECO:0000313" key="2">
    <source>
        <dbReference type="Proteomes" id="UP000021816"/>
    </source>
</evidence>
<organism evidence="1 2">
    <name type="scientific">Candidatus Accumulibacter appositus</name>
    <dbReference type="NCBI Taxonomy" id="1454003"/>
    <lineage>
        <taxon>Bacteria</taxon>
        <taxon>Pseudomonadati</taxon>
        <taxon>Pseudomonadota</taxon>
        <taxon>Betaproteobacteria</taxon>
        <taxon>Candidatus Accumulibacter</taxon>
    </lineage>
</organism>
<gene>
    <name evidence="1" type="ORF">AW10_03677</name>
</gene>
<dbReference type="AlphaFoldDB" id="A0A011N4P1"/>
<comment type="caution">
    <text evidence="1">The sequence shown here is derived from an EMBL/GenBank/DDBJ whole genome shotgun (WGS) entry which is preliminary data.</text>
</comment>
<name>A0A011N4P1_9PROT</name>
<accession>A0A011N4P1</accession>
<dbReference type="Proteomes" id="UP000021816">
    <property type="component" value="Unassembled WGS sequence"/>
</dbReference>